<evidence type="ECO:0000313" key="2">
    <source>
        <dbReference type="Ensembl" id="ENSCWAP00000014755.1"/>
    </source>
</evidence>
<keyword evidence="3" id="KW-1185">Reference proteome</keyword>
<dbReference type="Ensembl" id="ENSCWAT00000016013.1">
    <property type="protein sequence ID" value="ENSCWAP00000014755.1"/>
    <property type="gene ID" value="ENSCWAG00000011442.1"/>
</dbReference>
<dbReference type="InterPro" id="IPR050169">
    <property type="entry name" value="Krueppel_C2H2_ZnF"/>
</dbReference>
<dbReference type="PANTHER" id="PTHR23232:SF133">
    <property type="entry name" value="RIKEN CDNA 1700020N01 GENE"/>
    <property type="match status" value="1"/>
</dbReference>
<dbReference type="PROSITE" id="PS50805">
    <property type="entry name" value="KRAB"/>
    <property type="match status" value="1"/>
</dbReference>
<dbReference type="SUPFAM" id="SSF109640">
    <property type="entry name" value="KRAB domain (Kruppel-associated box)"/>
    <property type="match status" value="1"/>
</dbReference>
<dbReference type="Proteomes" id="UP000694540">
    <property type="component" value="Unplaced"/>
</dbReference>
<organism evidence="2 3">
    <name type="scientific">Catagonus wagneri</name>
    <name type="common">Chacoan peccary</name>
    <dbReference type="NCBI Taxonomy" id="51154"/>
    <lineage>
        <taxon>Eukaryota</taxon>
        <taxon>Metazoa</taxon>
        <taxon>Chordata</taxon>
        <taxon>Craniata</taxon>
        <taxon>Vertebrata</taxon>
        <taxon>Euteleostomi</taxon>
        <taxon>Mammalia</taxon>
        <taxon>Eutheria</taxon>
        <taxon>Laurasiatheria</taxon>
        <taxon>Artiodactyla</taxon>
        <taxon>Suina</taxon>
        <taxon>Tayassuidae</taxon>
        <taxon>Catagonus</taxon>
    </lineage>
</organism>
<accession>A0A8C3WSK8</accession>
<proteinExistence type="predicted"/>
<dbReference type="Pfam" id="PF01352">
    <property type="entry name" value="KRAB"/>
    <property type="match status" value="1"/>
</dbReference>
<dbReference type="InterPro" id="IPR036051">
    <property type="entry name" value="KRAB_dom_sf"/>
</dbReference>
<dbReference type="GeneTree" id="ENSGT00940000163177"/>
<reference evidence="2" key="2">
    <citation type="submission" date="2025-09" db="UniProtKB">
        <authorList>
            <consortium name="Ensembl"/>
        </authorList>
    </citation>
    <scope>IDENTIFICATION</scope>
</reference>
<dbReference type="AlphaFoldDB" id="A0A8C3WSK8"/>
<dbReference type="SMART" id="SM00349">
    <property type="entry name" value="KRAB"/>
    <property type="match status" value="1"/>
</dbReference>
<feature type="domain" description="KRAB" evidence="1">
    <location>
        <begin position="4"/>
        <end position="76"/>
    </location>
</feature>
<sequence length="135" mass="14637">MGRVVFEDVAIHFSQDEWRLMDEAQRLLYRHVMLQNVALLSSVGEVLTPSPRSWAGACSSSLPRATSDLPTVRSGFLLPSWFPGMCVIGARAGLHALSVLCQQPPALRPCKTGLVWQKSGSLSTGSHQPCLHLAG</sequence>
<name>A0A8C3WSK8_9CETA</name>
<evidence type="ECO:0000313" key="3">
    <source>
        <dbReference type="Proteomes" id="UP000694540"/>
    </source>
</evidence>
<evidence type="ECO:0000259" key="1">
    <source>
        <dbReference type="PROSITE" id="PS50805"/>
    </source>
</evidence>
<dbReference type="PANTHER" id="PTHR23232">
    <property type="entry name" value="KRAB DOMAIN C2H2 ZINC FINGER"/>
    <property type="match status" value="1"/>
</dbReference>
<dbReference type="InterPro" id="IPR001909">
    <property type="entry name" value="KRAB"/>
</dbReference>
<dbReference type="GO" id="GO:0006355">
    <property type="term" value="P:regulation of DNA-templated transcription"/>
    <property type="evidence" value="ECO:0007669"/>
    <property type="project" value="InterPro"/>
</dbReference>
<reference evidence="2" key="1">
    <citation type="submission" date="2025-08" db="UniProtKB">
        <authorList>
            <consortium name="Ensembl"/>
        </authorList>
    </citation>
    <scope>IDENTIFICATION</scope>
</reference>
<protein>
    <recommendedName>
        <fullName evidence="1">KRAB domain-containing protein</fullName>
    </recommendedName>
</protein>
<dbReference type="Gene3D" id="6.10.140.140">
    <property type="match status" value="1"/>
</dbReference>
<dbReference type="CDD" id="cd07765">
    <property type="entry name" value="KRAB_A-box"/>
    <property type="match status" value="1"/>
</dbReference>